<dbReference type="PANTHER" id="PTHR12354:SF6">
    <property type="entry name" value="INTERFERON-RELATED DEVELOPMENTAL REGULATOR 1"/>
    <property type="match status" value="1"/>
</dbReference>
<dbReference type="InterPro" id="IPR039777">
    <property type="entry name" value="IFRD"/>
</dbReference>
<dbReference type="Proteomes" id="UP001460270">
    <property type="component" value="Unassembled WGS sequence"/>
</dbReference>
<dbReference type="Pfam" id="PF05004">
    <property type="entry name" value="IFRD"/>
    <property type="match status" value="1"/>
</dbReference>
<protein>
    <recommendedName>
        <fullName evidence="1">Interferon-related developmental regulator N-terminal domain-containing protein</fullName>
    </recommendedName>
</protein>
<dbReference type="InterPro" id="IPR007701">
    <property type="entry name" value="Interferon-rel_develop_reg_N"/>
</dbReference>
<reference evidence="3" key="1">
    <citation type="submission" date="2024-04" db="EMBL/GenBank/DDBJ databases">
        <title>Salinicola lusitanus LLJ914,a marine bacterium isolated from the Okinawa Trough.</title>
        <authorList>
            <person name="Li J."/>
        </authorList>
    </citation>
    <scope>NUCLEOTIDE SEQUENCE [LARGE SCALE GENOMIC DNA]</scope>
</reference>
<proteinExistence type="predicted"/>
<dbReference type="EMBL" id="JBBPFD010000015">
    <property type="protein sequence ID" value="KAK7896361.1"/>
    <property type="molecule type" value="Genomic_DNA"/>
</dbReference>
<evidence type="ECO:0000259" key="1">
    <source>
        <dbReference type="Pfam" id="PF05004"/>
    </source>
</evidence>
<dbReference type="AlphaFoldDB" id="A0AAW0NFP3"/>
<gene>
    <name evidence="2" type="ORF">WMY93_021686</name>
</gene>
<accession>A0AAW0NFP3</accession>
<comment type="caution">
    <text evidence="2">The sequence shown here is derived from an EMBL/GenBank/DDBJ whole genome shotgun (WGS) entry which is preliminary data.</text>
</comment>
<evidence type="ECO:0000313" key="2">
    <source>
        <dbReference type="EMBL" id="KAK7896361.1"/>
    </source>
</evidence>
<dbReference type="PANTHER" id="PTHR12354">
    <property type="entry name" value="INTERFERON-RELATED DEVELOPMENTAL REGULATOR"/>
    <property type="match status" value="1"/>
</dbReference>
<dbReference type="GO" id="GO:0005634">
    <property type="term" value="C:nucleus"/>
    <property type="evidence" value="ECO:0007669"/>
    <property type="project" value="TreeGrafter"/>
</dbReference>
<sequence>MPRTKKKSSKVPRPTGALDGLKTAMANRILYEFISERRMTITDSIERCLKKGKDGSANIQARQAVATSLGLCTLVAEDDILDVFSTMECFESLFTRSYAKGDGTVPSVNPQTSQLHTNALLSWALLLTICSGSQLKEVLRKHMPKLPGLLESEDVNMRIAAGRRLLCFLNWPETWTL</sequence>
<evidence type="ECO:0000313" key="3">
    <source>
        <dbReference type="Proteomes" id="UP001460270"/>
    </source>
</evidence>
<name>A0AAW0NFP3_9GOBI</name>
<organism evidence="2 3">
    <name type="scientific">Mugilogobius chulae</name>
    <name type="common">yellowstripe goby</name>
    <dbReference type="NCBI Taxonomy" id="88201"/>
    <lineage>
        <taxon>Eukaryota</taxon>
        <taxon>Metazoa</taxon>
        <taxon>Chordata</taxon>
        <taxon>Craniata</taxon>
        <taxon>Vertebrata</taxon>
        <taxon>Euteleostomi</taxon>
        <taxon>Actinopterygii</taxon>
        <taxon>Neopterygii</taxon>
        <taxon>Teleostei</taxon>
        <taxon>Neoteleostei</taxon>
        <taxon>Acanthomorphata</taxon>
        <taxon>Gobiaria</taxon>
        <taxon>Gobiiformes</taxon>
        <taxon>Gobioidei</taxon>
        <taxon>Gobiidae</taxon>
        <taxon>Gobionellinae</taxon>
        <taxon>Mugilogobius</taxon>
    </lineage>
</organism>
<keyword evidence="3" id="KW-1185">Reference proteome</keyword>
<feature type="domain" description="Interferon-related developmental regulator N-terminal" evidence="1">
    <location>
        <begin position="53"/>
        <end position="164"/>
    </location>
</feature>